<organism evidence="2 3">
    <name type="scientific">Phytoactinopolyspora halotolerans</name>
    <dbReference type="NCBI Taxonomy" id="1981512"/>
    <lineage>
        <taxon>Bacteria</taxon>
        <taxon>Bacillati</taxon>
        <taxon>Actinomycetota</taxon>
        <taxon>Actinomycetes</taxon>
        <taxon>Jiangellales</taxon>
        <taxon>Jiangellaceae</taxon>
        <taxon>Phytoactinopolyspora</taxon>
    </lineage>
</organism>
<sequence length="320" mass="34806">MRVYVAGGSGELGRRLVPRLLERGHQVTATVRTPGRADAVRAAGAEPVVVDGLDAAAVREAVDRAAPDVIVHQMTALSAKPDFKHFDRWFAVTNRLRTEGTRHLLAAAEAAGVGRFVAQSFTGWNNARTGGPVKTEQDPLDSEPAKWQRESSAAIRFVEQAVTTAPLDGIALRYGLFYGPGASQSMVEVIRKRQFPLVGDGGGVWSWIHLDDAAAATVAALERGRAGVYNIVDDEPAAVSEWLPYLAESVGAKRPMRVPAWVARLLAGTAMVQWCTQARGASNLKAKHDLDWQPVWSSWRDGFRHALIEQPPTAEYGRDR</sequence>
<reference evidence="2 3" key="1">
    <citation type="submission" date="2020-02" db="EMBL/GenBank/DDBJ databases">
        <authorList>
            <person name="Li X.-J."/>
            <person name="Han X.-M."/>
        </authorList>
    </citation>
    <scope>NUCLEOTIDE SEQUENCE [LARGE SCALE GENOMIC DNA]</scope>
    <source>
        <strain evidence="2 3">CCTCC AB 2017055</strain>
    </source>
</reference>
<gene>
    <name evidence="2" type="ORF">G1H10_29005</name>
</gene>
<evidence type="ECO:0000313" key="2">
    <source>
        <dbReference type="EMBL" id="NEE04217.1"/>
    </source>
</evidence>
<evidence type="ECO:0000313" key="3">
    <source>
        <dbReference type="Proteomes" id="UP000475214"/>
    </source>
</evidence>
<dbReference type="InterPro" id="IPR051783">
    <property type="entry name" value="NAD(P)-dependent_oxidoreduct"/>
</dbReference>
<dbReference type="PANTHER" id="PTHR48079:SF6">
    <property type="entry name" value="NAD(P)-BINDING DOMAIN-CONTAINING PROTEIN-RELATED"/>
    <property type="match status" value="1"/>
</dbReference>
<protein>
    <submittedName>
        <fullName evidence="2">NAD(P)-dependent oxidoreductase</fullName>
    </submittedName>
</protein>
<dbReference type="GO" id="GO:0005737">
    <property type="term" value="C:cytoplasm"/>
    <property type="evidence" value="ECO:0007669"/>
    <property type="project" value="TreeGrafter"/>
</dbReference>
<dbReference type="Gene3D" id="3.40.50.720">
    <property type="entry name" value="NAD(P)-binding Rossmann-like Domain"/>
    <property type="match status" value="1"/>
</dbReference>
<dbReference type="EMBL" id="JAAGOA010000030">
    <property type="protein sequence ID" value="NEE04217.1"/>
    <property type="molecule type" value="Genomic_DNA"/>
</dbReference>
<keyword evidence="3" id="KW-1185">Reference proteome</keyword>
<dbReference type="SUPFAM" id="SSF51735">
    <property type="entry name" value="NAD(P)-binding Rossmann-fold domains"/>
    <property type="match status" value="1"/>
</dbReference>
<proteinExistence type="predicted"/>
<dbReference type="PANTHER" id="PTHR48079">
    <property type="entry name" value="PROTEIN YEEZ"/>
    <property type="match status" value="1"/>
</dbReference>
<dbReference type="InterPro" id="IPR001509">
    <property type="entry name" value="Epimerase_deHydtase"/>
</dbReference>
<dbReference type="InterPro" id="IPR036291">
    <property type="entry name" value="NAD(P)-bd_dom_sf"/>
</dbReference>
<accession>A0A6L9SGH9</accession>
<feature type="domain" description="NAD-dependent epimerase/dehydratase" evidence="1">
    <location>
        <begin position="3"/>
        <end position="231"/>
    </location>
</feature>
<name>A0A6L9SGH9_9ACTN</name>
<evidence type="ECO:0000259" key="1">
    <source>
        <dbReference type="Pfam" id="PF01370"/>
    </source>
</evidence>
<dbReference type="Pfam" id="PF01370">
    <property type="entry name" value="Epimerase"/>
    <property type="match status" value="1"/>
</dbReference>
<dbReference type="Proteomes" id="UP000475214">
    <property type="component" value="Unassembled WGS sequence"/>
</dbReference>
<comment type="caution">
    <text evidence="2">The sequence shown here is derived from an EMBL/GenBank/DDBJ whole genome shotgun (WGS) entry which is preliminary data.</text>
</comment>
<dbReference type="AlphaFoldDB" id="A0A6L9SGH9"/>
<dbReference type="GO" id="GO:0004029">
    <property type="term" value="F:aldehyde dehydrogenase (NAD+) activity"/>
    <property type="evidence" value="ECO:0007669"/>
    <property type="project" value="TreeGrafter"/>
</dbReference>